<keyword evidence="2" id="KW-1185">Reference proteome</keyword>
<organism evidence="1 2">
    <name type="scientific">Scortum barcoo</name>
    <name type="common">barcoo grunter</name>
    <dbReference type="NCBI Taxonomy" id="214431"/>
    <lineage>
        <taxon>Eukaryota</taxon>
        <taxon>Metazoa</taxon>
        <taxon>Chordata</taxon>
        <taxon>Craniata</taxon>
        <taxon>Vertebrata</taxon>
        <taxon>Euteleostomi</taxon>
        <taxon>Actinopterygii</taxon>
        <taxon>Neopterygii</taxon>
        <taxon>Teleostei</taxon>
        <taxon>Neoteleostei</taxon>
        <taxon>Acanthomorphata</taxon>
        <taxon>Eupercaria</taxon>
        <taxon>Centrarchiformes</taxon>
        <taxon>Terapontoidei</taxon>
        <taxon>Terapontidae</taxon>
        <taxon>Scortum</taxon>
    </lineage>
</organism>
<protein>
    <submittedName>
        <fullName evidence="1">Uncharacterized protein</fullName>
    </submittedName>
</protein>
<evidence type="ECO:0000313" key="1">
    <source>
        <dbReference type="EMBL" id="KAI3366230.1"/>
    </source>
</evidence>
<accession>A0ACB8WDX0</accession>
<evidence type="ECO:0000313" key="2">
    <source>
        <dbReference type="Proteomes" id="UP000831701"/>
    </source>
</evidence>
<dbReference type="EMBL" id="CM041541">
    <property type="protein sequence ID" value="KAI3366230.1"/>
    <property type="molecule type" value="Genomic_DNA"/>
</dbReference>
<feature type="non-terminal residue" evidence="1">
    <location>
        <position position="3004"/>
    </location>
</feature>
<gene>
    <name evidence="1" type="ORF">L3Q82_010039</name>
</gene>
<name>A0ACB8WDX0_9TELE</name>
<dbReference type="Proteomes" id="UP000831701">
    <property type="component" value="Chromosome 11"/>
</dbReference>
<proteinExistence type="predicted"/>
<reference evidence="1" key="1">
    <citation type="submission" date="2022-04" db="EMBL/GenBank/DDBJ databases">
        <title>Jade perch genome.</title>
        <authorList>
            <person name="Chao B."/>
        </authorList>
    </citation>
    <scope>NUCLEOTIDE SEQUENCE</scope>
    <source>
        <strain evidence="1">CB-2022</strain>
    </source>
</reference>
<sequence length="3004" mass="329321">MAGKNGSLFVWVLGAVLLSGLIYEETAALFSDFRTPTDAIHGLKVDLEEDGGHSLEPVVDSDQLLYRQYGSVTRRKRNILFPSGVKLCSQETFDQAIANHLSYFHLRVCQETVWEAFKIFWDRLPERDEYQDWVGRCMDSSVSVMDIGSFFSQSEEHMRLIRNVSAPSNMCLSPLGRVDMAAAMNSSETTTIQTDESVSLPVEDVIGLDTIAADRDYLPSGFAVTSWTPHLSATEGSIQEAATLTEIPVDLTSKPAAADVPENTEDVHETEGVITSESPPLVITDTEVPSEKVDVVDIKEGTVKFGFDEIVDQVAKYETVPDTTEEEIVVEDDRIPKIILEDVAVPDSRVIQEVNPEGEEPPSEVVVEEVITEASVVGLAKPTGIPATEAVTLEGLGQEESPEHATTTPSQAVVESIRETTFEVTVGPEVEEIPDNSLDITPDLTLTDEDSLEPVDEKEPDGPELVEVTILEEPEDGKQKPHVEHPSEAVVEDSKDEVSIDPSPTVFLITDPDSEEETEIFISLTPDQESVLDTESETPSQASILMTTPKIVVEVSEDTIESKAPEEEDKPALMAEVTSKPVTVILQDDKDEDTSYVTEEVPLNTTLDEMEATEQDTHDEEEKVVEATEKPEEEAKVSDVIEEEMTEAATVESSELITTKTDVKDLTETIVDETAEELPVEAEHVTVAEQEMVKTAEEKESEEAEVATVTTEDTVRSPVQDTTETAEEPVELGTETAIIEEGPVKTADETSKDTKGTIEATGEPIGGEKPKSEATTEPVEKERPDVAESEQEREPTEEAKSTEEPVQQTEFIEEITEDSVEPSGVPAQEDKPAKETAEEKEPAGETVEETEPTGEPAQEVESAEQTAEEIKPTGETAEETEPVGEPAQEVEPVREPTQEVEPAEETVEETEHTGETVKESEPTGEPAQEVEPAEETAEEKEHAGETVEEAEPTETVKESEPTREPAQEVEPAEETEPAGEPTQEVEPVEETGEETEPAGEPTQEFEPAEETEPAGEPAQEAEPAEETGEEAKEPVLESEVTEEVAEKTELTQGTLQEGKPEVVTNVDLTIAPVDKTQEAVGEEPLEDREEPISESSEDLLEEEVDVDDLKAEGSQEGVDEAETHDQTPTESEEEISPVIVVVPEDPEDILPGTEVKETPEPDVIVDLPRNSEVEAPPETTNMSPTQVVELVSEEYESESEAFSEVERENLPESPSETSGVVTHAHPGTTTEGGTTEAEEAVLEVIPEKDDAPSDDIQFVPKDVEGVSPDVTTEDAEETMTEAPVEVTSEPLDEIIPETVVEITAESTQGTTVDATKEAIPGATLEVTTKYVVEYNNGNFPDLSERPYDIDDDLLGNNGFGSEDENSIGNEIDNALLWPPRPLKDQVVELSIKLRGETYNDALRDPSSFHYQQLAKHLTRRIEEAFNRLPGFKNVYVVEFRPQKDLERLLEGLISLQTINSVTQRALKHQSVQAHERNFSIFPLRGLVVLVHYAITVEVDSSGIANDTLDFISLQNNLVEKNYPGAAEQPTVVYTITDFRNYITEALHKDNIMTNSSLETQPDIQLENVENLLPAVKPTSRPADTFNNMDNVLAAEKPPDGPSHEMDSSNVYLKKDDFLFDPFDQWKGPQGDVVSENDVFMFDESTAPAPAAEFPVKTVDMGSARDEDQQGPLRHPDWRYRAPPWSQVWGWGSQVSAWWPGTRPGSARNGDVGPPSSRLTTHRKIHEGPVQCGLGSSRGVGASTTQSLDQNSGNRDMESWALEPSSLRGAGPSTTLELPRVSGGEGWCGLAYSPQLSRHVLEFTPVNERVASVLSITNTMFEYKGVHQCTWHQDTLGRRSSMIDFVVISSDLRPYVLDTRVKRGAELSTDHHLVVSWIHWQRRKLDRPGRPKRIVRVCWERLAEPSVKGVDRYRQAKQAAARTVLEAKTRVWEEFDDVVLMASSGQDLQHVLEVRFAAECEAAGIRISTSKSEAMVLDRKRVACPLRVGGEVLPQVEEVQESAKVARASVWDAPLDASLGRCSRHVPPGGGPGKTQDARWRDYVSQLAWELLGVPPEELEEVSGVREVWASLLRLLPPARPSPGSSDKGNIEDEGFLLSNAPSTGDDTPRGDDAATPSPPVKPQTNSEVMSDEESGSGFSGDGQETDLWSWQMAANSDGTGFYDEGDGSLEALPPPDLEETEDKNEDEEAIGVDSPTTKKDDLVAMEIEFPDAHPTGVPDFEESLPDGVIEEHFLDQVLVTPHISTNPRYSTTTEAPVFSPKGTLTVELSVQTVEASGMYDDYSLTEPHTLVAPVTDSPGPEVWTHGAPVFAGQTDSEVNLRETTENLEVPTVIPEVSDTDASSIEESPSFAAVTVKESSTDTIFEEPSVLEVFTETPKLLLPETKDHNEIEILEEQHIGVTAPVITMAPAVVTQDEDLVVDEVMIVTTTTAAPVFTSSLNSDHSSSIALSPEKDSPFTRVSDSAPEDEEPVHHEHPHHKDFDEAPMSNLTSGVPHLTPSVVVVNKTESAPTDSVESSPGASVQNEDLGTTSTNTSEGELGSNILQTSSLQEVNNSTPATEIQPFEHDFSDVPSIDVSFDVFQYGGVATEGDSSGFSSGAQGSDLDAVALPTRPGRALTVFFSLRVTNMAFSMDLFNKSSAEYKALEQRFLQLLVPYLQSNLNNFKNLEILNFRNGSIVVNSRMRFGKPVPRSVTNVVYLILEDFANTAYQTMNLAIDKYSLDVESGDRADPCKFQACNEFSRCMVNRWSGEAECVCDAGYLSVDGLPCQSVCEVQPNFCLNDGKCDIIPGKGAICRCRVGENWWYRGEHCEEYVSEPLVVGIAIASVAGFLMVAAGIIFFLARTLREQYDGEDTEDPLRRGDSVPTLERATKFNPMFESDPVTAQYYRRYDDDVPQYYSRCDPDLPQYSSSISTDGSKDLSSDEILHIYQNTTLTKETIECCDILLAQRCFHSQQEVYTTAMGNPGASEDNRVVCQRPKLCRLCATDSSVSVFKGCKVNMTPAA</sequence>
<comment type="caution">
    <text evidence="1">The sequence shown here is derived from an EMBL/GenBank/DDBJ whole genome shotgun (WGS) entry which is preliminary data.</text>
</comment>